<accession>A0A1J1HIR7</accession>
<name>A0A1J1HIR7_9DIPT</name>
<evidence type="ECO:0000313" key="3">
    <source>
        <dbReference type="Proteomes" id="UP000183832"/>
    </source>
</evidence>
<feature type="compositionally biased region" description="Polar residues" evidence="1">
    <location>
        <begin position="40"/>
        <end position="53"/>
    </location>
</feature>
<keyword evidence="3" id="KW-1185">Reference proteome</keyword>
<evidence type="ECO:0000313" key="2">
    <source>
        <dbReference type="EMBL" id="CRK87944.1"/>
    </source>
</evidence>
<protein>
    <submittedName>
        <fullName evidence="2">CLUMA_CG001730, isoform A</fullName>
    </submittedName>
</protein>
<dbReference type="EMBL" id="CVRI01000006">
    <property type="protein sequence ID" value="CRK87944.1"/>
    <property type="molecule type" value="Genomic_DNA"/>
</dbReference>
<reference evidence="2 3" key="1">
    <citation type="submission" date="2015-04" db="EMBL/GenBank/DDBJ databases">
        <authorList>
            <person name="Syromyatnikov M.Y."/>
            <person name="Popov V.N."/>
        </authorList>
    </citation>
    <scope>NUCLEOTIDE SEQUENCE [LARGE SCALE GENOMIC DNA]</scope>
</reference>
<feature type="region of interest" description="Disordered" evidence="1">
    <location>
        <begin position="32"/>
        <end position="53"/>
    </location>
</feature>
<proteinExistence type="predicted"/>
<evidence type="ECO:0000256" key="1">
    <source>
        <dbReference type="SAM" id="MobiDB-lite"/>
    </source>
</evidence>
<dbReference type="Proteomes" id="UP000183832">
    <property type="component" value="Unassembled WGS sequence"/>
</dbReference>
<organism evidence="2 3">
    <name type="scientific">Clunio marinus</name>
    <dbReference type="NCBI Taxonomy" id="568069"/>
    <lineage>
        <taxon>Eukaryota</taxon>
        <taxon>Metazoa</taxon>
        <taxon>Ecdysozoa</taxon>
        <taxon>Arthropoda</taxon>
        <taxon>Hexapoda</taxon>
        <taxon>Insecta</taxon>
        <taxon>Pterygota</taxon>
        <taxon>Neoptera</taxon>
        <taxon>Endopterygota</taxon>
        <taxon>Diptera</taxon>
        <taxon>Nematocera</taxon>
        <taxon>Chironomoidea</taxon>
        <taxon>Chironomidae</taxon>
        <taxon>Clunio</taxon>
    </lineage>
</organism>
<gene>
    <name evidence="2" type="ORF">CLUMA_CG001730</name>
</gene>
<sequence length="129" mass="14123">MGGKSFVSATAVCCYPVVANLCNQVTSDTQTSRGEAGYGATNQVPSYNAPSSQARSSTFLKEGKSKLKYYTQFNGINFFNQIPLLTGDETKTLRELNEKLKTTKACNSIRAKHREGKNLIKGMIDCNLI</sequence>
<dbReference type="AlphaFoldDB" id="A0A1J1HIR7"/>